<name>A0A075HMW3_9ARCH</name>
<feature type="region of interest" description="Disordered" evidence="1">
    <location>
        <begin position="191"/>
        <end position="216"/>
    </location>
</feature>
<organism evidence="2">
    <name type="scientific">uncultured marine thaumarchaeote KM3_76_D06</name>
    <dbReference type="NCBI Taxonomy" id="1456284"/>
    <lineage>
        <taxon>Archaea</taxon>
        <taxon>Nitrososphaerota</taxon>
        <taxon>environmental samples</taxon>
    </lineage>
</organism>
<dbReference type="Gene3D" id="6.10.140.1230">
    <property type="match status" value="1"/>
</dbReference>
<evidence type="ECO:0000256" key="1">
    <source>
        <dbReference type="SAM" id="MobiDB-lite"/>
    </source>
</evidence>
<reference evidence="2" key="1">
    <citation type="journal article" date="2014" name="Genome Biol. Evol.">
        <title>Pangenome evidence for extensive interdomain horizontal transfer affecting lineage core and shell genes in uncultured planktonic thaumarchaeota and euryarchaeota.</title>
        <authorList>
            <person name="Deschamps P."/>
            <person name="Zivanovic Y."/>
            <person name="Moreira D."/>
            <person name="Rodriguez-Valera F."/>
            <person name="Lopez-Garcia P."/>
        </authorList>
    </citation>
    <scope>NUCLEOTIDE SEQUENCE</scope>
</reference>
<accession>A0A075HMW3</accession>
<protein>
    <submittedName>
        <fullName evidence="2">Uncharacterized protein</fullName>
    </submittedName>
</protein>
<dbReference type="EMBL" id="KF901075">
    <property type="protein sequence ID" value="AIF17214.1"/>
    <property type="molecule type" value="Genomic_DNA"/>
</dbReference>
<evidence type="ECO:0000313" key="2">
    <source>
        <dbReference type="EMBL" id="AIF17214.1"/>
    </source>
</evidence>
<dbReference type="AlphaFoldDB" id="A0A075HMW3"/>
<proteinExistence type="predicted"/>
<sequence length="216" mass="23981">MGYISKNWNGIKNGLSLSEKLLDKVKPGLSLKNRIESSQKQLQLQISRLEGTQKKLQINHEQIFKKIVDAKMLRDESRARSYAIELQELRKVKNAIGEAKLAMEQIQLRLNTVSELGDIVVTLSPCMSLIKGLTPSISNIMPNLNSSMQDLSNMLGDMISDSSFSAEPIFTPDQNSEDATAILNEAHNIIEGKTKSSMPEPPSTPQNLTKESESII</sequence>